<protein>
    <submittedName>
        <fullName evidence="1">Uncharacterized protein</fullName>
    </submittedName>
</protein>
<gene>
    <name evidence="1" type="ORF">Hyperionvirus1_70</name>
</gene>
<sequence>MSLPIASESRESRINRRWLGAQKGRLFETKIHEHFSKFGNSDTIKCLRENEIIKKYGINVSAIDHYMSYGDKIVLLQDKWTGSSISLRDVDHFIVCVNFIRDSLPPETKIQAIYVSKKAPTKAGLLSLDKHGCFAIYDKNSETLEDSDAMESVISKLEQHILSFFGVDNTVNGDVIKQYQEELNRMSDVEKLLIERLDRFIKFLETSNIEKFGDDLQIQKIIGACVLLKEHGRAIDILCVSNKFKKKLAVHRYCTAGNYKFIDQCFRELNDIVIIGKQMNKFRNASECKLDRRYLILSHNFGEGEEFSTYGKANWKKLVKLNCDELETILDGLRRSNYSIWRMCWECVFSKALGGL</sequence>
<name>A0A3G5A8J0_9VIRU</name>
<evidence type="ECO:0000313" key="1">
    <source>
        <dbReference type="EMBL" id="AYV82491.1"/>
    </source>
</evidence>
<proteinExistence type="predicted"/>
<reference evidence="1" key="1">
    <citation type="submission" date="2018-10" db="EMBL/GenBank/DDBJ databases">
        <title>Hidden diversity of soil giant viruses.</title>
        <authorList>
            <person name="Schulz F."/>
            <person name="Alteio L."/>
            <person name="Goudeau D."/>
            <person name="Ryan E.M."/>
            <person name="Malmstrom R.R."/>
            <person name="Blanchard J."/>
            <person name="Woyke T."/>
        </authorList>
    </citation>
    <scope>NUCLEOTIDE SEQUENCE</scope>
    <source>
        <strain evidence="1">HYV1</strain>
    </source>
</reference>
<organism evidence="1">
    <name type="scientific">Hyperionvirus sp</name>
    <dbReference type="NCBI Taxonomy" id="2487770"/>
    <lineage>
        <taxon>Viruses</taxon>
        <taxon>Varidnaviria</taxon>
        <taxon>Bamfordvirae</taxon>
        <taxon>Nucleocytoviricota</taxon>
        <taxon>Megaviricetes</taxon>
        <taxon>Imitervirales</taxon>
        <taxon>Mimiviridae</taxon>
        <taxon>Klosneuvirinae</taxon>
    </lineage>
</organism>
<dbReference type="EMBL" id="MK072383">
    <property type="protein sequence ID" value="AYV82491.1"/>
    <property type="molecule type" value="Genomic_DNA"/>
</dbReference>
<accession>A0A3G5A8J0</accession>